<accession>A0ABQ8USL3</accession>
<evidence type="ECO:0000313" key="2">
    <source>
        <dbReference type="EMBL" id="KAJ4461328.1"/>
    </source>
</evidence>
<evidence type="ECO:0000256" key="1">
    <source>
        <dbReference type="SAM" id="SignalP"/>
    </source>
</evidence>
<name>A0ABQ8USL3_9EUKA</name>
<dbReference type="EMBL" id="JAPMOS010000008">
    <property type="protein sequence ID" value="KAJ4461328.1"/>
    <property type="molecule type" value="Genomic_DNA"/>
</dbReference>
<feature type="signal peptide" evidence="1">
    <location>
        <begin position="1"/>
        <end position="16"/>
    </location>
</feature>
<evidence type="ECO:0000313" key="3">
    <source>
        <dbReference type="Proteomes" id="UP001141327"/>
    </source>
</evidence>
<protein>
    <submittedName>
        <fullName evidence="2">Uncharacterized protein</fullName>
    </submittedName>
</protein>
<organism evidence="2 3">
    <name type="scientific">Paratrimastix pyriformis</name>
    <dbReference type="NCBI Taxonomy" id="342808"/>
    <lineage>
        <taxon>Eukaryota</taxon>
        <taxon>Metamonada</taxon>
        <taxon>Preaxostyla</taxon>
        <taxon>Paratrimastigidae</taxon>
        <taxon>Paratrimastix</taxon>
    </lineage>
</organism>
<gene>
    <name evidence="2" type="ORF">PAPYR_2379</name>
</gene>
<sequence length="202" mass="20957">MLIVLFSVLALASAAGFDKFFAGSGVGYGSMCAPKTSNNFCDFPCDFGCSTPSSCGSEFECDKNEKFDACVDLNDLCKAGRSCESEKANECNGAFGFGGSLKGSVSGGCANKNKCSDKTSIKLDDVCIHKIDGGCETTHEDETSNCFGASADITAQACGGYKVGDKTTDKKAANCMSARSLQGAASVACGRGRSGRCRNWCE</sequence>
<keyword evidence="1" id="KW-0732">Signal</keyword>
<reference evidence="2" key="1">
    <citation type="journal article" date="2022" name="bioRxiv">
        <title>Genomics of Preaxostyla Flagellates Illuminates Evolutionary Transitions and the Path Towards Mitochondrial Loss.</title>
        <authorList>
            <person name="Novak L.V.F."/>
            <person name="Treitli S.C."/>
            <person name="Pyrih J."/>
            <person name="Halakuc P."/>
            <person name="Pipaliya S.V."/>
            <person name="Vacek V."/>
            <person name="Brzon O."/>
            <person name="Soukal P."/>
            <person name="Eme L."/>
            <person name="Dacks J.B."/>
            <person name="Karnkowska A."/>
            <person name="Elias M."/>
            <person name="Hampl V."/>
        </authorList>
    </citation>
    <scope>NUCLEOTIDE SEQUENCE</scope>
    <source>
        <strain evidence="2">RCP-MX</strain>
    </source>
</reference>
<comment type="caution">
    <text evidence="2">The sequence shown here is derived from an EMBL/GenBank/DDBJ whole genome shotgun (WGS) entry which is preliminary data.</text>
</comment>
<keyword evidence="3" id="KW-1185">Reference proteome</keyword>
<dbReference type="Proteomes" id="UP001141327">
    <property type="component" value="Unassembled WGS sequence"/>
</dbReference>
<proteinExistence type="predicted"/>
<feature type="chain" id="PRO_5047402343" evidence="1">
    <location>
        <begin position="17"/>
        <end position="202"/>
    </location>
</feature>